<keyword evidence="3" id="KW-1185">Reference proteome</keyword>
<dbReference type="EMBL" id="CAXAMN010005424">
    <property type="protein sequence ID" value="CAK9013688.1"/>
    <property type="molecule type" value="Genomic_DNA"/>
</dbReference>
<evidence type="ECO:0000256" key="1">
    <source>
        <dbReference type="SAM" id="MobiDB-lite"/>
    </source>
</evidence>
<reference evidence="2 3" key="1">
    <citation type="submission" date="2024-02" db="EMBL/GenBank/DDBJ databases">
        <authorList>
            <person name="Chen Y."/>
            <person name="Shah S."/>
            <person name="Dougan E. K."/>
            <person name="Thang M."/>
            <person name="Chan C."/>
        </authorList>
    </citation>
    <scope>NUCLEOTIDE SEQUENCE [LARGE SCALE GENOMIC DNA]</scope>
</reference>
<evidence type="ECO:0000313" key="2">
    <source>
        <dbReference type="EMBL" id="CAK9013688.1"/>
    </source>
</evidence>
<proteinExistence type="predicted"/>
<evidence type="ECO:0000313" key="3">
    <source>
        <dbReference type="Proteomes" id="UP001642484"/>
    </source>
</evidence>
<organism evidence="2 3">
    <name type="scientific">Durusdinium trenchii</name>
    <dbReference type="NCBI Taxonomy" id="1381693"/>
    <lineage>
        <taxon>Eukaryota</taxon>
        <taxon>Sar</taxon>
        <taxon>Alveolata</taxon>
        <taxon>Dinophyceae</taxon>
        <taxon>Suessiales</taxon>
        <taxon>Symbiodiniaceae</taxon>
        <taxon>Durusdinium</taxon>
    </lineage>
</organism>
<feature type="region of interest" description="Disordered" evidence="1">
    <location>
        <begin position="117"/>
        <end position="222"/>
    </location>
</feature>
<feature type="compositionally biased region" description="Basic and acidic residues" evidence="1">
    <location>
        <begin position="117"/>
        <end position="163"/>
    </location>
</feature>
<comment type="caution">
    <text evidence="2">The sequence shown here is derived from an EMBL/GenBank/DDBJ whole genome shotgun (WGS) entry which is preliminary data.</text>
</comment>
<name>A0ABP0JH70_9DINO</name>
<protein>
    <submittedName>
        <fullName evidence="2">Uncharacterized protein</fullName>
    </submittedName>
</protein>
<accession>A0ABP0JH70</accession>
<dbReference type="Proteomes" id="UP001642484">
    <property type="component" value="Unassembled WGS sequence"/>
</dbReference>
<sequence length="222" mass="24829">MQSLACQDGGEAALKGIREFFGSREAELEKALEAQKIRQEKIVAEMERQTEEMQQKMEAQLAAEVRQGEELRDRIEALQETYTSVSDQLEMSQLANEKLQVDREALRNDVQRLEEMLKEEKDLNEQERKAAEEEAKKKQEELAKLEEKQRELSVTVRELDKQMQARRTAARGVQAEDGAGGSRRSADLLAQGDGTGAVRSQGVSEGERGTQGEGSRPGPEPG</sequence>
<gene>
    <name evidence="2" type="ORF">CCMP2556_LOCUS11380</name>
</gene>